<keyword evidence="4" id="KW-1185">Reference proteome</keyword>
<feature type="region of interest" description="Disordered" evidence="1">
    <location>
        <begin position="216"/>
        <end position="239"/>
    </location>
</feature>
<protein>
    <submittedName>
        <fullName evidence="3">Biotin/lipoate A/B protein ligase</fullName>
    </submittedName>
</protein>
<dbReference type="InterPro" id="IPR045864">
    <property type="entry name" value="aa-tRNA-synth_II/BPL/LPL"/>
</dbReference>
<accession>M0BKE9</accession>
<dbReference type="Pfam" id="PF21948">
    <property type="entry name" value="LplA-B_cat"/>
    <property type="match status" value="1"/>
</dbReference>
<evidence type="ECO:0000313" key="4">
    <source>
        <dbReference type="Proteomes" id="UP000011560"/>
    </source>
</evidence>
<dbReference type="Gene3D" id="3.30.930.10">
    <property type="entry name" value="Bira Bifunctional Protein, Domain 2"/>
    <property type="match status" value="1"/>
</dbReference>
<evidence type="ECO:0000313" key="3">
    <source>
        <dbReference type="EMBL" id="ELZ10089.1"/>
    </source>
</evidence>
<dbReference type="STRING" id="1227490.C479_09840"/>
<dbReference type="RefSeq" id="WP_007701602.1">
    <property type="nucleotide sequence ID" value="NZ_AOIQ01000015.1"/>
</dbReference>
<comment type="caution">
    <text evidence="3">The sequence shown here is derived from an EMBL/GenBank/DDBJ whole genome shotgun (WGS) entry which is preliminary data.</text>
</comment>
<sequence>MTVYVYRGRGETIPADREASQRLLDHAADGDRAVRVWTPHRQVAFGRRDANRDGFERARGLAAERGFQPVERRVGGRAVAYDGETALAFARAEPVADLRSGIQDRYASLTGTVVDGLDAAGVTVVEGEPPNSFCPGSHSLRLPDGGKVVGLAQRVTADGALGAGICLVDNAEPIADVLQAVYEALDVPFDRRTVGCAGPAVAGTDAHATVRTSIEDALSAPSGAEQSDRDGTDVRIRTV</sequence>
<dbReference type="AlphaFoldDB" id="M0BKE9"/>
<name>M0BKE9_9EURY</name>
<dbReference type="EMBL" id="AOIQ01000015">
    <property type="protein sequence ID" value="ELZ10089.1"/>
    <property type="molecule type" value="Genomic_DNA"/>
</dbReference>
<proteinExistence type="predicted"/>
<dbReference type="Proteomes" id="UP000011560">
    <property type="component" value="Unassembled WGS sequence"/>
</dbReference>
<dbReference type="OrthoDB" id="192160at2157"/>
<organism evidence="3 4">
    <name type="scientific">Halovivax asiaticus JCM 14624</name>
    <dbReference type="NCBI Taxonomy" id="1227490"/>
    <lineage>
        <taxon>Archaea</taxon>
        <taxon>Methanobacteriati</taxon>
        <taxon>Methanobacteriota</taxon>
        <taxon>Stenosarchaea group</taxon>
        <taxon>Halobacteria</taxon>
        <taxon>Halobacteriales</taxon>
        <taxon>Natrialbaceae</taxon>
        <taxon>Halovivax</taxon>
    </lineage>
</organism>
<feature type="domain" description="BPL/LPL catalytic" evidence="2">
    <location>
        <begin position="28"/>
        <end position="222"/>
    </location>
</feature>
<evidence type="ECO:0000259" key="2">
    <source>
        <dbReference type="PROSITE" id="PS51733"/>
    </source>
</evidence>
<keyword evidence="3" id="KW-0436">Ligase</keyword>
<dbReference type="InterPro" id="IPR004143">
    <property type="entry name" value="BPL_LPL_catalytic"/>
</dbReference>
<reference evidence="3 4" key="1">
    <citation type="journal article" date="2014" name="PLoS Genet.">
        <title>Phylogenetically driven sequencing of extremely halophilic archaea reveals strategies for static and dynamic osmo-response.</title>
        <authorList>
            <person name="Becker E.A."/>
            <person name="Seitzer P.M."/>
            <person name="Tritt A."/>
            <person name="Larsen D."/>
            <person name="Krusor M."/>
            <person name="Yao A.I."/>
            <person name="Wu D."/>
            <person name="Madern D."/>
            <person name="Eisen J.A."/>
            <person name="Darling A.E."/>
            <person name="Facciotti M.T."/>
        </authorList>
    </citation>
    <scope>NUCLEOTIDE SEQUENCE [LARGE SCALE GENOMIC DNA]</scope>
    <source>
        <strain evidence="3 4">JCM 14624</strain>
    </source>
</reference>
<dbReference type="GO" id="GO:0016874">
    <property type="term" value="F:ligase activity"/>
    <property type="evidence" value="ECO:0007669"/>
    <property type="project" value="UniProtKB-KW"/>
</dbReference>
<dbReference type="PROSITE" id="PS51733">
    <property type="entry name" value="BPL_LPL_CATALYTIC"/>
    <property type="match status" value="1"/>
</dbReference>
<gene>
    <name evidence="3" type="ORF">C479_09840</name>
</gene>
<dbReference type="PATRIC" id="fig|1227490.4.peg.2011"/>
<feature type="compositionally biased region" description="Basic and acidic residues" evidence="1">
    <location>
        <begin position="226"/>
        <end position="239"/>
    </location>
</feature>
<dbReference type="SUPFAM" id="SSF55681">
    <property type="entry name" value="Class II aaRS and biotin synthetases"/>
    <property type="match status" value="1"/>
</dbReference>
<evidence type="ECO:0000256" key="1">
    <source>
        <dbReference type="SAM" id="MobiDB-lite"/>
    </source>
</evidence>